<gene>
    <name evidence="2" type="ORF">R1sor_021856</name>
</gene>
<evidence type="ECO:0000259" key="1">
    <source>
        <dbReference type="PROSITE" id="PS50042"/>
    </source>
</evidence>
<dbReference type="PROSITE" id="PS50042">
    <property type="entry name" value="CNMP_BINDING_3"/>
    <property type="match status" value="1"/>
</dbReference>
<feature type="domain" description="Cyclic nucleotide-binding" evidence="1">
    <location>
        <begin position="8"/>
        <end position="44"/>
    </location>
</feature>
<sequence>MNTMSLLGDRPVYRAVVPIRGDGGDFGRIAAAFRGGSPRFATVRHESGRSPRFAAVSHDSWLSPRFFGGPSRNGAIAAFLRRSATFCGDRPVNAAVERILRELRAGRAKPSGCYLVQSR</sequence>
<keyword evidence="3" id="KW-1185">Reference proteome</keyword>
<name>A0ABD3GI70_9MARC</name>
<dbReference type="InterPro" id="IPR000595">
    <property type="entry name" value="cNMP-bd_dom"/>
</dbReference>
<evidence type="ECO:0000313" key="2">
    <source>
        <dbReference type="EMBL" id="KAL3678900.1"/>
    </source>
</evidence>
<accession>A0ABD3GI70</accession>
<evidence type="ECO:0000313" key="3">
    <source>
        <dbReference type="Proteomes" id="UP001633002"/>
    </source>
</evidence>
<protein>
    <recommendedName>
        <fullName evidence="1">Cyclic nucleotide-binding domain-containing protein</fullName>
    </recommendedName>
</protein>
<proteinExistence type="predicted"/>
<dbReference type="EMBL" id="JBJQOH010000007">
    <property type="protein sequence ID" value="KAL3678900.1"/>
    <property type="molecule type" value="Genomic_DNA"/>
</dbReference>
<dbReference type="AlphaFoldDB" id="A0ABD3GI70"/>
<comment type="caution">
    <text evidence="2">The sequence shown here is derived from an EMBL/GenBank/DDBJ whole genome shotgun (WGS) entry which is preliminary data.</text>
</comment>
<dbReference type="Proteomes" id="UP001633002">
    <property type="component" value="Unassembled WGS sequence"/>
</dbReference>
<reference evidence="2 3" key="1">
    <citation type="submission" date="2024-09" db="EMBL/GenBank/DDBJ databases">
        <title>Chromosome-scale assembly of Riccia sorocarpa.</title>
        <authorList>
            <person name="Paukszto L."/>
        </authorList>
    </citation>
    <scope>NUCLEOTIDE SEQUENCE [LARGE SCALE GENOMIC DNA]</scope>
    <source>
        <strain evidence="2">LP-2024</strain>
        <tissue evidence="2">Aerial parts of the thallus</tissue>
    </source>
</reference>
<organism evidence="2 3">
    <name type="scientific">Riccia sorocarpa</name>
    <dbReference type="NCBI Taxonomy" id="122646"/>
    <lineage>
        <taxon>Eukaryota</taxon>
        <taxon>Viridiplantae</taxon>
        <taxon>Streptophyta</taxon>
        <taxon>Embryophyta</taxon>
        <taxon>Marchantiophyta</taxon>
        <taxon>Marchantiopsida</taxon>
        <taxon>Marchantiidae</taxon>
        <taxon>Marchantiales</taxon>
        <taxon>Ricciaceae</taxon>
        <taxon>Riccia</taxon>
    </lineage>
</organism>